<evidence type="ECO:0000313" key="12">
    <source>
        <dbReference type="EMBL" id="RAH80767.1"/>
    </source>
</evidence>
<feature type="transmembrane region" description="Helical" evidence="11">
    <location>
        <begin position="359"/>
        <end position="382"/>
    </location>
</feature>
<dbReference type="RefSeq" id="XP_025526661.1">
    <property type="nucleotide sequence ID" value="XM_025672320.1"/>
</dbReference>
<keyword evidence="4 11" id="KW-0812">Transmembrane</keyword>
<keyword evidence="7" id="KW-0653">Protein transport</keyword>
<reference evidence="12 13" key="1">
    <citation type="submission" date="2018-02" db="EMBL/GenBank/DDBJ databases">
        <title>The genomes of Aspergillus section Nigri reveals drivers in fungal speciation.</title>
        <authorList>
            <consortium name="DOE Joint Genome Institute"/>
            <person name="Vesth T.C."/>
            <person name="Nybo J."/>
            <person name="Theobald S."/>
            <person name="Brandl J."/>
            <person name="Frisvad J.C."/>
            <person name="Nielsen K.F."/>
            <person name="Lyhne E.K."/>
            <person name="Kogle M.E."/>
            <person name="Kuo A."/>
            <person name="Riley R."/>
            <person name="Clum A."/>
            <person name="Nolan M."/>
            <person name="Lipzen A."/>
            <person name="Salamov A."/>
            <person name="Henrissat B."/>
            <person name="Wiebenga A."/>
            <person name="De vries R.P."/>
            <person name="Grigoriev I.V."/>
            <person name="Mortensen U.H."/>
            <person name="Andersen M.R."/>
            <person name="Baker S.E."/>
        </authorList>
    </citation>
    <scope>NUCLEOTIDE SEQUENCE [LARGE SCALE GENOMIC DNA]</scope>
    <source>
        <strain evidence="12 13">CBS 114.51</strain>
    </source>
</reference>
<proteinExistence type="inferred from homology"/>
<evidence type="ECO:0000256" key="9">
    <source>
        <dbReference type="ARBA" id="ARBA00023136"/>
    </source>
</evidence>
<keyword evidence="3" id="KW-0813">Transport</keyword>
<feature type="compositionally biased region" description="Acidic residues" evidence="10">
    <location>
        <begin position="133"/>
        <end position="150"/>
    </location>
</feature>
<accession>A0A8T8WY03</accession>
<gene>
    <name evidence="12" type="ORF">BO86DRAFT_390153</name>
</gene>
<keyword evidence="8 11" id="KW-1133">Transmembrane helix</keyword>
<name>A0A8T8WY03_ASPJA</name>
<feature type="compositionally biased region" description="Low complexity" evidence="10">
    <location>
        <begin position="274"/>
        <end position="290"/>
    </location>
</feature>
<keyword evidence="6" id="KW-0931">ER-Golgi transport</keyword>
<evidence type="ECO:0000256" key="11">
    <source>
        <dbReference type="SAM" id="Phobius"/>
    </source>
</evidence>
<dbReference type="OrthoDB" id="3231855at2759"/>
<keyword evidence="13" id="KW-1185">Reference proteome</keyword>
<keyword evidence="9 11" id="KW-0472">Membrane</keyword>
<dbReference type="GO" id="GO:0005789">
    <property type="term" value="C:endoplasmic reticulum membrane"/>
    <property type="evidence" value="ECO:0007669"/>
    <property type="project" value="UniProtKB-SubCell"/>
</dbReference>
<sequence>MTLTTYDTSPDSSELAALNLSRLLARLEYNLLSSAADLRPLRQSDYQRKRVGANIEYARTTLQNLERTLPQVKPLDHRQTLQTNLAQQRLVLGRLQDFLDQLTAEAETSRGRKQQRQAVAGFSSSTPASTPNEETEEDSDSDSEPLDGEDLLGTPEEGSTTDEVVDEDRDDTGDQQQPQPPTLSSAQPTPTTTETQSPLATTTWTTPAPAPATTTQPHPSSTLRNRTTTTTTTTTPQSPSTSTSTLTATGTSLHPESHPSHPSSSSPPNPNPPVTKTTTATTTEETLATSRAEQEDLTTSLLSLASQLKSSSQAFHASLDAEKSVLARAVDGLDRTTTSMESAERRMGALRRMSEGKGWWGRMLLYAWIFGLWIVAILIVYVGPKLRF</sequence>
<feature type="compositionally biased region" description="Acidic residues" evidence="10">
    <location>
        <begin position="159"/>
        <end position="173"/>
    </location>
</feature>
<evidence type="ECO:0000256" key="1">
    <source>
        <dbReference type="ARBA" id="ARBA00004163"/>
    </source>
</evidence>
<feature type="compositionally biased region" description="Polar residues" evidence="10">
    <location>
        <begin position="122"/>
        <end position="132"/>
    </location>
</feature>
<dbReference type="EMBL" id="KZ824801">
    <property type="protein sequence ID" value="RAH80767.1"/>
    <property type="molecule type" value="Genomic_DNA"/>
</dbReference>
<evidence type="ECO:0000256" key="7">
    <source>
        <dbReference type="ARBA" id="ARBA00022927"/>
    </source>
</evidence>
<dbReference type="GO" id="GO:0015031">
    <property type="term" value="P:protein transport"/>
    <property type="evidence" value="ECO:0007669"/>
    <property type="project" value="UniProtKB-KW"/>
</dbReference>
<evidence type="ECO:0000256" key="5">
    <source>
        <dbReference type="ARBA" id="ARBA00022824"/>
    </source>
</evidence>
<protein>
    <recommendedName>
        <fullName evidence="14">Synaptobrevin</fullName>
    </recommendedName>
</protein>
<organism evidence="12 13">
    <name type="scientific">Aspergillus japonicus CBS 114.51</name>
    <dbReference type="NCBI Taxonomy" id="1448312"/>
    <lineage>
        <taxon>Eukaryota</taxon>
        <taxon>Fungi</taxon>
        <taxon>Dikarya</taxon>
        <taxon>Ascomycota</taxon>
        <taxon>Pezizomycotina</taxon>
        <taxon>Eurotiomycetes</taxon>
        <taxon>Eurotiomycetidae</taxon>
        <taxon>Eurotiales</taxon>
        <taxon>Aspergillaceae</taxon>
        <taxon>Aspergillus</taxon>
        <taxon>Aspergillus subgen. Circumdati</taxon>
    </lineage>
</organism>
<dbReference type="GO" id="GO:0006890">
    <property type="term" value="P:retrograde vesicle-mediated transport, Golgi to endoplasmic reticulum"/>
    <property type="evidence" value="ECO:0007669"/>
    <property type="project" value="TreeGrafter"/>
</dbReference>
<comment type="subcellular location">
    <subcellularLocation>
        <location evidence="1">Endoplasmic reticulum membrane</location>
        <topology evidence="1">Single-pass type IV membrane protein</topology>
    </subcellularLocation>
</comment>
<dbReference type="PANTHER" id="PTHR13050">
    <property type="entry name" value="USE1-LIKE PROTEIN"/>
    <property type="match status" value="1"/>
</dbReference>
<keyword evidence="5" id="KW-0256">Endoplasmic reticulum</keyword>
<dbReference type="GeneID" id="37176012"/>
<dbReference type="AlphaFoldDB" id="A0A8T8WY03"/>
<feature type="compositionally biased region" description="Low complexity" evidence="10">
    <location>
        <begin position="184"/>
        <end position="264"/>
    </location>
</feature>
<comment type="similarity">
    <text evidence="2">Belongs to the USE1 family.</text>
</comment>
<evidence type="ECO:0000256" key="6">
    <source>
        <dbReference type="ARBA" id="ARBA00022892"/>
    </source>
</evidence>
<evidence type="ECO:0008006" key="14">
    <source>
        <dbReference type="Google" id="ProtNLM"/>
    </source>
</evidence>
<evidence type="ECO:0000256" key="4">
    <source>
        <dbReference type="ARBA" id="ARBA00022692"/>
    </source>
</evidence>
<dbReference type="GO" id="GO:0031201">
    <property type="term" value="C:SNARE complex"/>
    <property type="evidence" value="ECO:0007669"/>
    <property type="project" value="TreeGrafter"/>
</dbReference>
<evidence type="ECO:0000256" key="2">
    <source>
        <dbReference type="ARBA" id="ARBA00007891"/>
    </source>
</evidence>
<evidence type="ECO:0000313" key="13">
    <source>
        <dbReference type="Proteomes" id="UP000249497"/>
    </source>
</evidence>
<dbReference type="PANTHER" id="PTHR13050:SF7">
    <property type="entry name" value="VESICLE TRANSPORT PROTEIN USE1"/>
    <property type="match status" value="1"/>
</dbReference>
<evidence type="ECO:0000256" key="10">
    <source>
        <dbReference type="SAM" id="MobiDB-lite"/>
    </source>
</evidence>
<evidence type="ECO:0000256" key="3">
    <source>
        <dbReference type="ARBA" id="ARBA00022448"/>
    </source>
</evidence>
<dbReference type="Proteomes" id="UP000249497">
    <property type="component" value="Unassembled WGS sequence"/>
</dbReference>
<feature type="region of interest" description="Disordered" evidence="10">
    <location>
        <begin position="106"/>
        <end position="294"/>
    </location>
</feature>
<dbReference type="InterPro" id="IPR019150">
    <property type="entry name" value="Vesicle_transport_protein_Use1"/>
</dbReference>
<evidence type="ECO:0000256" key="8">
    <source>
        <dbReference type="ARBA" id="ARBA00022989"/>
    </source>
</evidence>
<dbReference type="GO" id="GO:0005484">
    <property type="term" value="F:SNAP receptor activity"/>
    <property type="evidence" value="ECO:0007669"/>
    <property type="project" value="TreeGrafter"/>
</dbReference>